<dbReference type="PANTHER" id="PTHR35007">
    <property type="entry name" value="INTEGRAL MEMBRANE PROTEIN-RELATED"/>
    <property type="match status" value="1"/>
</dbReference>
<evidence type="ECO:0000256" key="3">
    <source>
        <dbReference type="ARBA" id="ARBA00022692"/>
    </source>
</evidence>
<keyword evidence="9" id="KW-1185">Reference proteome</keyword>
<dbReference type="EMBL" id="CADIJR010000002">
    <property type="protein sequence ID" value="CAB3627209.1"/>
    <property type="molecule type" value="Genomic_DNA"/>
</dbReference>
<feature type="transmembrane region" description="Helical" evidence="6">
    <location>
        <begin position="30"/>
        <end position="51"/>
    </location>
</feature>
<proteinExistence type="predicted"/>
<evidence type="ECO:0000256" key="1">
    <source>
        <dbReference type="ARBA" id="ARBA00004651"/>
    </source>
</evidence>
<dbReference type="Pfam" id="PF00482">
    <property type="entry name" value="T2SSF"/>
    <property type="match status" value="1"/>
</dbReference>
<dbReference type="GO" id="GO:0005886">
    <property type="term" value="C:plasma membrane"/>
    <property type="evidence" value="ECO:0007669"/>
    <property type="project" value="UniProtKB-SubCell"/>
</dbReference>
<dbReference type="AlphaFoldDB" id="A0A6J4ZHK2"/>
<evidence type="ECO:0000259" key="7">
    <source>
        <dbReference type="Pfam" id="PF00482"/>
    </source>
</evidence>
<keyword evidence="2" id="KW-1003">Cell membrane</keyword>
<evidence type="ECO:0000256" key="5">
    <source>
        <dbReference type="ARBA" id="ARBA00023136"/>
    </source>
</evidence>
<keyword evidence="4 6" id="KW-1133">Transmembrane helix</keyword>
<dbReference type="PANTHER" id="PTHR35007:SF2">
    <property type="entry name" value="PILUS ASSEMBLE PROTEIN"/>
    <property type="match status" value="1"/>
</dbReference>
<protein>
    <recommendedName>
        <fullName evidence="7">Type II secretion system protein GspF domain-containing protein</fullName>
    </recommendedName>
</protein>
<evidence type="ECO:0000313" key="8">
    <source>
        <dbReference type="EMBL" id="CAB3627209.1"/>
    </source>
</evidence>
<evidence type="ECO:0000256" key="6">
    <source>
        <dbReference type="SAM" id="Phobius"/>
    </source>
</evidence>
<evidence type="ECO:0000256" key="2">
    <source>
        <dbReference type="ARBA" id="ARBA00022475"/>
    </source>
</evidence>
<gene>
    <name evidence="8" type="ORF">LMG26845_00381</name>
</gene>
<organism evidence="8 9">
    <name type="scientific">Achromobacter insuavis</name>
    <dbReference type="NCBI Taxonomy" id="1287735"/>
    <lineage>
        <taxon>Bacteria</taxon>
        <taxon>Pseudomonadati</taxon>
        <taxon>Pseudomonadota</taxon>
        <taxon>Betaproteobacteria</taxon>
        <taxon>Burkholderiales</taxon>
        <taxon>Alcaligenaceae</taxon>
        <taxon>Achromobacter</taxon>
    </lineage>
</organism>
<feature type="transmembrane region" description="Helical" evidence="6">
    <location>
        <begin position="71"/>
        <end position="90"/>
    </location>
</feature>
<accession>A0A6J4ZHK2</accession>
<keyword evidence="3 6" id="KW-0812">Transmembrane</keyword>
<feature type="domain" description="Type II secretion system protein GspF" evidence="7">
    <location>
        <begin position="109"/>
        <end position="234"/>
    </location>
</feature>
<reference evidence="8 9" key="1">
    <citation type="submission" date="2020-04" db="EMBL/GenBank/DDBJ databases">
        <authorList>
            <person name="De Canck E."/>
        </authorList>
    </citation>
    <scope>NUCLEOTIDE SEQUENCE [LARGE SCALE GENOMIC DNA]</scope>
    <source>
        <strain evidence="8 9">LMG 26845</strain>
    </source>
</reference>
<dbReference type="RefSeq" id="WP_082385547.1">
    <property type="nucleotide sequence ID" value="NZ_CADIJR010000002.1"/>
</dbReference>
<dbReference type="Proteomes" id="UP000507979">
    <property type="component" value="Unassembled WGS sequence"/>
</dbReference>
<dbReference type="InterPro" id="IPR018076">
    <property type="entry name" value="T2SS_GspF_dom"/>
</dbReference>
<feature type="transmembrane region" description="Helical" evidence="6">
    <location>
        <begin position="219"/>
        <end position="240"/>
    </location>
</feature>
<dbReference type="GeneID" id="92896214"/>
<sequence length="247" mass="25849">MGLYPQAWRMRLAATAARAGLPATMLGEGIVILSLLAAMAGTALAGLAVSLLRGSGMLTGPSPTDSGAAGYVAWGVVGALMAGALPGIWLRGRIRKRRRRIEQGLPFVLDLMTLCVEAGLSTHGALRMAATNGPPGPLRDVLGEALADMRAGLSRAAALQALADRCGSPLVRQWTAALAQADALGISLGPVLREQGRLCRSERAWRAERLALQAPVKMLLPLIGCIFPCTFIVLAFPIAVRLLQGGW</sequence>
<keyword evidence="5 6" id="KW-0472">Membrane</keyword>
<evidence type="ECO:0000313" key="9">
    <source>
        <dbReference type="Proteomes" id="UP000507979"/>
    </source>
</evidence>
<name>A0A6J4ZHK2_9BURK</name>
<comment type="subcellular location">
    <subcellularLocation>
        <location evidence="1">Cell membrane</location>
        <topology evidence="1">Multi-pass membrane protein</topology>
    </subcellularLocation>
</comment>
<evidence type="ECO:0000256" key="4">
    <source>
        <dbReference type="ARBA" id="ARBA00022989"/>
    </source>
</evidence>